<reference evidence="5" key="1">
    <citation type="submission" date="2020-07" db="EMBL/GenBank/DDBJ databases">
        <title>Huge and variable diversity of episymbiotic CPR bacteria and DPANN archaea in groundwater ecosystems.</title>
        <authorList>
            <person name="He C.Y."/>
            <person name="Keren R."/>
            <person name="Whittaker M."/>
            <person name="Farag I.F."/>
            <person name="Doudna J."/>
            <person name="Cate J.H.D."/>
            <person name="Banfield J.F."/>
        </authorList>
    </citation>
    <scope>NUCLEOTIDE SEQUENCE</scope>
    <source>
        <strain evidence="5">NC_groundwater_672_Ag_B-0.1um_62_36</strain>
    </source>
</reference>
<dbReference type="FunFam" id="3.30.450.90:FF:000001">
    <property type="entry name" value="Type II secretion system ATPase GspE"/>
    <property type="match status" value="1"/>
</dbReference>
<sequence>MTKGSGYRLGYDQLGNLLLSKGMITEDQLHMALDEQRRKGGRLGEILASQGHVSEMDIVRILGDQLGIPNVDLEKGLGEIDPELINLIPEQLMRRYQIFPLSRQGKRLSLAMVDPFDIMAIDALKALTGCEISLVIASRAGIEKAIVSTFQGQEEAQEMRRILSDLMETHVEARLEVVEEEVNPERLREEAEEAPVVKFVDYIIENALNERASDIHIEPAEQRLMVRYRIDGLLHEIISPPKEIQNAIISRIKVLSNLDIAERRLPQDGRFTVKLGHRQVDLRVSSLPTIFGEKIVIRLMEKGSRIPTLSELGFDPPRLEIMNQHLARPYGMILLTGPTGSGKSTTLYSALNQVKSPEKNVITVEDPVEFQLKGIYQVQARPTIGLTFASGLRSILRQDPDIIMVGEIRDLETAEMAIRSALTGHMVLSTLHANDAVGTVIRLINMGIEPFLVCSALSLAVAQRLLRVICPACRESFVPSRDMVESLGIRAHAGEEGVFYRGKGCRRCKNTGYHGRMAIIEMLEMTQEIRDLILGRALPEVIKQTAIRGGMMTLKEYGLSQVLKGITTAEEVLRVCVE</sequence>
<gene>
    <name evidence="5" type="primary">tadA</name>
    <name evidence="5" type="ORF">HYY20_03560</name>
</gene>
<keyword evidence="2" id="KW-0547">Nucleotide-binding</keyword>
<evidence type="ECO:0000259" key="4">
    <source>
        <dbReference type="PROSITE" id="PS00662"/>
    </source>
</evidence>
<comment type="caution">
    <text evidence="5">The sequence shown here is derived from an EMBL/GenBank/DDBJ whole genome shotgun (WGS) entry which is preliminary data.</text>
</comment>
<dbReference type="GO" id="GO:0005886">
    <property type="term" value="C:plasma membrane"/>
    <property type="evidence" value="ECO:0007669"/>
    <property type="project" value="TreeGrafter"/>
</dbReference>
<dbReference type="EMBL" id="JACPRF010000109">
    <property type="protein sequence ID" value="MBI2875936.1"/>
    <property type="molecule type" value="Genomic_DNA"/>
</dbReference>
<dbReference type="SMART" id="SM00382">
    <property type="entry name" value="AAA"/>
    <property type="match status" value="1"/>
</dbReference>
<organism evidence="5 6">
    <name type="scientific">Tectimicrobiota bacterium</name>
    <dbReference type="NCBI Taxonomy" id="2528274"/>
    <lineage>
        <taxon>Bacteria</taxon>
        <taxon>Pseudomonadati</taxon>
        <taxon>Nitrospinota/Tectimicrobiota group</taxon>
        <taxon>Candidatus Tectimicrobiota</taxon>
    </lineage>
</organism>
<dbReference type="Gene3D" id="3.30.450.90">
    <property type="match status" value="1"/>
</dbReference>
<dbReference type="Proteomes" id="UP000769766">
    <property type="component" value="Unassembled WGS sequence"/>
</dbReference>
<dbReference type="Gene3D" id="3.30.300.160">
    <property type="entry name" value="Type II secretion system, protein E, N-terminal domain"/>
    <property type="match status" value="1"/>
</dbReference>
<evidence type="ECO:0000256" key="2">
    <source>
        <dbReference type="ARBA" id="ARBA00022741"/>
    </source>
</evidence>
<proteinExistence type="inferred from homology"/>
<dbReference type="SUPFAM" id="SSF160246">
    <property type="entry name" value="EspE N-terminal domain-like"/>
    <property type="match status" value="1"/>
</dbReference>
<dbReference type="InterPro" id="IPR037257">
    <property type="entry name" value="T2SS_E_N_sf"/>
</dbReference>
<dbReference type="FunFam" id="3.30.300.160:FF:000002">
    <property type="entry name" value="Type II secretion system protein E"/>
    <property type="match status" value="1"/>
</dbReference>
<dbReference type="InterPro" id="IPR001482">
    <property type="entry name" value="T2SS/T4SS_dom"/>
</dbReference>
<dbReference type="CDD" id="cd01129">
    <property type="entry name" value="PulE-GspE-like"/>
    <property type="match status" value="1"/>
</dbReference>
<evidence type="ECO:0000313" key="6">
    <source>
        <dbReference type="Proteomes" id="UP000769766"/>
    </source>
</evidence>
<feature type="domain" description="Bacterial type II secretion system protein E" evidence="4">
    <location>
        <begin position="396"/>
        <end position="410"/>
    </location>
</feature>
<dbReference type="PANTHER" id="PTHR30258">
    <property type="entry name" value="TYPE II SECRETION SYSTEM PROTEIN GSPE-RELATED"/>
    <property type="match status" value="1"/>
</dbReference>
<dbReference type="PROSITE" id="PS00662">
    <property type="entry name" value="T2SP_E"/>
    <property type="match status" value="1"/>
</dbReference>
<accession>A0A932CM38</accession>
<dbReference type="GO" id="GO:0016887">
    <property type="term" value="F:ATP hydrolysis activity"/>
    <property type="evidence" value="ECO:0007669"/>
    <property type="project" value="TreeGrafter"/>
</dbReference>
<dbReference type="Pfam" id="PF05157">
    <property type="entry name" value="MshEN"/>
    <property type="match status" value="1"/>
</dbReference>
<keyword evidence="3" id="KW-0067">ATP-binding</keyword>
<protein>
    <submittedName>
        <fullName evidence="5">Flp pilus assembly complex ATPase component TadA</fullName>
    </submittedName>
</protein>
<dbReference type="InterPro" id="IPR027417">
    <property type="entry name" value="P-loop_NTPase"/>
</dbReference>
<comment type="similarity">
    <text evidence="1">Belongs to the GSP E family.</text>
</comment>
<dbReference type="AlphaFoldDB" id="A0A932CM38"/>
<evidence type="ECO:0000256" key="3">
    <source>
        <dbReference type="ARBA" id="ARBA00022840"/>
    </source>
</evidence>
<evidence type="ECO:0000313" key="5">
    <source>
        <dbReference type="EMBL" id="MBI2875936.1"/>
    </source>
</evidence>
<evidence type="ECO:0000256" key="1">
    <source>
        <dbReference type="ARBA" id="ARBA00006611"/>
    </source>
</evidence>
<dbReference type="PANTHER" id="PTHR30258:SF1">
    <property type="entry name" value="PROTEIN TRANSPORT PROTEIN HOFB HOMOLOG"/>
    <property type="match status" value="1"/>
</dbReference>
<dbReference type="Pfam" id="PF00437">
    <property type="entry name" value="T2SSE"/>
    <property type="match status" value="1"/>
</dbReference>
<dbReference type="FunFam" id="3.40.50.300:FF:000398">
    <property type="entry name" value="Type IV pilus assembly ATPase PilB"/>
    <property type="match status" value="1"/>
</dbReference>
<name>A0A932CM38_UNCTE</name>
<dbReference type="SUPFAM" id="SSF52540">
    <property type="entry name" value="P-loop containing nucleoside triphosphate hydrolases"/>
    <property type="match status" value="1"/>
</dbReference>
<dbReference type="InterPro" id="IPR003593">
    <property type="entry name" value="AAA+_ATPase"/>
</dbReference>
<dbReference type="Gene3D" id="3.40.50.300">
    <property type="entry name" value="P-loop containing nucleotide triphosphate hydrolases"/>
    <property type="match status" value="1"/>
</dbReference>
<dbReference type="InterPro" id="IPR007831">
    <property type="entry name" value="T2SS_GspE_N"/>
</dbReference>
<dbReference type="GO" id="GO:0005524">
    <property type="term" value="F:ATP binding"/>
    <property type="evidence" value="ECO:0007669"/>
    <property type="project" value="UniProtKB-KW"/>
</dbReference>